<dbReference type="SUPFAM" id="SSF55874">
    <property type="entry name" value="ATPase domain of HSP90 chaperone/DNA topoisomerase II/histidine kinase"/>
    <property type="match status" value="1"/>
</dbReference>
<name>A0A2S9PN21_9ACTN</name>
<protein>
    <recommendedName>
        <fullName evidence="3">Histidine kinase/HSP90-like ATPase domain-containing protein</fullName>
    </recommendedName>
</protein>
<dbReference type="RefSeq" id="WP_105871799.1">
    <property type="nucleotide sequence ID" value="NZ_PVLV01000656.1"/>
</dbReference>
<dbReference type="PANTHER" id="PTHR35526">
    <property type="entry name" value="ANTI-SIGMA-F FACTOR RSBW-RELATED"/>
    <property type="match status" value="1"/>
</dbReference>
<comment type="caution">
    <text evidence="4">The sequence shown here is derived from an EMBL/GenBank/DDBJ whole genome shotgun (WGS) entry which is preliminary data.</text>
</comment>
<keyword evidence="1" id="KW-0418">Kinase</keyword>
<evidence type="ECO:0000259" key="3">
    <source>
        <dbReference type="Pfam" id="PF13581"/>
    </source>
</evidence>
<dbReference type="InterPro" id="IPR003594">
    <property type="entry name" value="HATPase_dom"/>
</dbReference>
<dbReference type="Gene3D" id="3.30.565.10">
    <property type="entry name" value="Histidine kinase-like ATPase, C-terminal domain"/>
    <property type="match status" value="1"/>
</dbReference>
<evidence type="ECO:0000313" key="4">
    <source>
        <dbReference type="EMBL" id="PRH75839.1"/>
    </source>
</evidence>
<evidence type="ECO:0000313" key="5">
    <source>
        <dbReference type="Proteomes" id="UP000239322"/>
    </source>
</evidence>
<keyword evidence="1" id="KW-0808">Transferase</keyword>
<keyword evidence="1" id="KW-0723">Serine/threonine-protein kinase</keyword>
<keyword evidence="5" id="KW-1185">Reference proteome</keyword>
<proteinExistence type="predicted"/>
<dbReference type="Proteomes" id="UP000239322">
    <property type="component" value="Unassembled WGS sequence"/>
</dbReference>
<reference evidence="4 5" key="1">
    <citation type="submission" date="2018-03" db="EMBL/GenBank/DDBJ databases">
        <title>Novel Streptomyces sp. from soil.</title>
        <authorList>
            <person name="Tan G.Y.A."/>
            <person name="Lee Z.Y."/>
        </authorList>
    </citation>
    <scope>NUCLEOTIDE SEQUENCE [LARGE SCALE GENOMIC DNA]</scope>
    <source>
        <strain evidence="4 5">ST5x</strain>
    </source>
</reference>
<dbReference type="OrthoDB" id="5244329at2"/>
<feature type="domain" description="Histidine kinase/HSP90-like ATPase" evidence="3">
    <location>
        <begin position="36"/>
        <end position="150"/>
    </location>
</feature>
<dbReference type="EMBL" id="PVLV01000656">
    <property type="protein sequence ID" value="PRH75839.1"/>
    <property type="molecule type" value="Genomic_DNA"/>
</dbReference>
<evidence type="ECO:0000256" key="2">
    <source>
        <dbReference type="SAM" id="MobiDB-lite"/>
    </source>
</evidence>
<dbReference type="GO" id="GO:0004674">
    <property type="term" value="F:protein serine/threonine kinase activity"/>
    <property type="evidence" value="ECO:0007669"/>
    <property type="project" value="UniProtKB-KW"/>
</dbReference>
<gene>
    <name evidence="4" type="ORF">C6N75_28840</name>
</gene>
<dbReference type="PANTHER" id="PTHR35526:SF3">
    <property type="entry name" value="ANTI-SIGMA-F FACTOR RSBW"/>
    <property type="match status" value="1"/>
</dbReference>
<dbReference type="Pfam" id="PF13581">
    <property type="entry name" value="HATPase_c_2"/>
    <property type="match status" value="1"/>
</dbReference>
<dbReference type="InterPro" id="IPR036890">
    <property type="entry name" value="HATPase_C_sf"/>
</dbReference>
<feature type="region of interest" description="Disordered" evidence="2">
    <location>
        <begin position="1"/>
        <end position="25"/>
    </location>
</feature>
<dbReference type="InterPro" id="IPR050267">
    <property type="entry name" value="Anti-sigma-factor_SerPK"/>
</dbReference>
<accession>A0A2S9PN21</accession>
<organism evidence="4 5">
    <name type="scientific">Streptomyces solincola</name>
    <dbReference type="NCBI Taxonomy" id="2100817"/>
    <lineage>
        <taxon>Bacteria</taxon>
        <taxon>Bacillati</taxon>
        <taxon>Actinomycetota</taxon>
        <taxon>Actinomycetes</taxon>
        <taxon>Kitasatosporales</taxon>
        <taxon>Streptomycetaceae</taxon>
        <taxon>Streptomyces</taxon>
    </lineage>
</organism>
<dbReference type="CDD" id="cd16936">
    <property type="entry name" value="HATPase_RsbW-like"/>
    <property type="match status" value="1"/>
</dbReference>
<dbReference type="AlphaFoldDB" id="A0A2S9PN21"/>
<evidence type="ECO:0000256" key="1">
    <source>
        <dbReference type="ARBA" id="ARBA00022527"/>
    </source>
</evidence>
<sequence length="181" mass="18549">MERQGAAGPARGQTAGGAARPDALRPVHWRRQVAGAEMTAVPEVRRAVRELLRHHWAEEADSAASAELCATELVTNALVHTDRGAVVTATMGPAPGAALRVEVRDFTAAMPTPCDPTVDDGTHGRGLMLVQTLADSWGVSADGVGKVVWFELAAGPAERLVVDTAGPAAGGVGHADAPGPA</sequence>